<dbReference type="InterPro" id="IPR011006">
    <property type="entry name" value="CheY-like_superfamily"/>
</dbReference>
<feature type="domain" description="Response regulatory" evidence="5">
    <location>
        <begin position="15"/>
        <end position="130"/>
    </location>
</feature>
<gene>
    <name evidence="7" type="ORF">AV942_17170</name>
</gene>
<evidence type="ECO:0000259" key="5">
    <source>
        <dbReference type="PROSITE" id="PS50110"/>
    </source>
</evidence>
<organism evidence="7 8">
    <name type="scientific">Alteromonas mediterranea</name>
    <dbReference type="NCBI Taxonomy" id="314275"/>
    <lineage>
        <taxon>Bacteria</taxon>
        <taxon>Pseudomonadati</taxon>
        <taxon>Pseudomonadota</taxon>
        <taxon>Gammaproteobacteria</taxon>
        <taxon>Alteromonadales</taxon>
        <taxon>Alteromonadaceae</taxon>
        <taxon>Alteromonas/Salinimonas group</taxon>
        <taxon>Alteromonas</taxon>
    </lineage>
</organism>
<proteinExistence type="predicted"/>
<dbReference type="RefSeq" id="WP_015068159.1">
    <property type="nucleotide sequence ID" value="NZ_CP013928.1"/>
</dbReference>
<dbReference type="Pfam" id="PF00072">
    <property type="entry name" value="Response_reg"/>
    <property type="match status" value="1"/>
</dbReference>
<feature type="modified residue" description="4-aspartylphosphate" evidence="4">
    <location>
        <position position="63"/>
    </location>
</feature>
<dbReference type="SMART" id="SM00448">
    <property type="entry name" value="REC"/>
    <property type="match status" value="1"/>
</dbReference>
<evidence type="ECO:0000313" key="8">
    <source>
        <dbReference type="Proteomes" id="UP000061468"/>
    </source>
</evidence>
<dbReference type="SMART" id="SM00267">
    <property type="entry name" value="GGDEF"/>
    <property type="match status" value="1"/>
</dbReference>
<dbReference type="PANTHER" id="PTHR45138">
    <property type="entry name" value="REGULATORY COMPONENTS OF SENSORY TRANSDUCTION SYSTEM"/>
    <property type="match status" value="1"/>
</dbReference>
<name>A0AAC9ADY3_9ALTE</name>
<dbReference type="Proteomes" id="UP000061468">
    <property type="component" value="Chromosome"/>
</dbReference>
<dbReference type="AlphaFoldDB" id="A0AAC9ADY3"/>
<dbReference type="SUPFAM" id="SSF55073">
    <property type="entry name" value="Nucleotide cyclase"/>
    <property type="match status" value="1"/>
</dbReference>
<protein>
    <recommendedName>
        <fullName evidence="2">diguanylate cyclase</fullName>
        <ecNumber evidence="2">2.7.7.65</ecNumber>
    </recommendedName>
</protein>
<evidence type="ECO:0000313" key="7">
    <source>
        <dbReference type="EMBL" id="AMJ79897.1"/>
    </source>
</evidence>
<sequence>MYIEQVGERTLKDCKVLIVDDQASSRLVLETLLEDTVPCTSVSSGQEAIEYCKFHTPDLILMDVSMPELDGHQTTALLRSKPLCAHIPIIFVTSSSTDEEETRCWDSGCVDFVVKPVNACTLRNRVKSHINHKLRNDLLEKLIYVDKLTGAYNRHYLDDYLPRLVKDELRTSTPLALVIFDIDHFKLFNDMYGHLDGDSCLWKVSKTINDALLRPMDKLVRIGGEEFLVILPNTDVEGATAVTERLLKTVYDLNIPHSASGYGRITLSAGLAIKHDDASKIIDHVMLEADKNLYAAKTSGRNQLKAPSVVIKSISENHHAHLPIKSQSE</sequence>
<dbReference type="Gene3D" id="3.40.50.2300">
    <property type="match status" value="1"/>
</dbReference>
<feature type="domain" description="GGDEF" evidence="6">
    <location>
        <begin position="173"/>
        <end position="309"/>
    </location>
</feature>
<evidence type="ECO:0000259" key="6">
    <source>
        <dbReference type="PROSITE" id="PS50887"/>
    </source>
</evidence>
<dbReference type="CDD" id="cd01949">
    <property type="entry name" value="GGDEF"/>
    <property type="match status" value="1"/>
</dbReference>
<keyword evidence="4" id="KW-0597">Phosphoprotein</keyword>
<dbReference type="GO" id="GO:0000160">
    <property type="term" value="P:phosphorelay signal transduction system"/>
    <property type="evidence" value="ECO:0007669"/>
    <property type="project" value="InterPro"/>
</dbReference>
<dbReference type="GO" id="GO:0052621">
    <property type="term" value="F:diguanylate cyclase activity"/>
    <property type="evidence" value="ECO:0007669"/>
    <property type="project" value="UniProtKB-EC"/>
</dbReference>
<dbReference type="EC" id="2.7.7.65" evidence="2"/>
<reference evidence="7 8" key="1">
    <citation type="submission" date="2015-12" db="EMBL/GenBank/DDBJ databases">
        <title>Intraspecies pangenome expansion in the marine bacterium Alteromonas.</title>
        <authorList>
            <person name="Lopez-Perez M."/>
            <person name="Rodriguez-Valera F."/>
        </authorList>
    </citation>
    <scope>NUCLEOTIDE SEQUENCE [LARGE SCALE GENOMIC DNA]</scope>
    <source>
        <strain evidence="7 8">UM8</strain>
    </source>
</reference>
<dbReference type="SUPFAM" id="SSF52172">
    <property type="entry name" value="CheY-like"/>
    <property type="match status" value="1"/>
</dbReference>
<evidence type="ECO:0000256" key="1">
    <source>
        <dbReference type="ARBA" id="ARBA00001946"/>
    </source>
</evidence>
<dbReference type="GO" id="GO:0043709">
    <property type="term" value="P:cell adhesion involved in single-species biofilm formation"/>
    <property type="evidence" value="ECO:0007669"/>
    <property type="project" value="TreeGrafter"/>
</dbReference>
<dbReference type="Pfam" id="PF00990">
    <property type="entry name" value="GGDEF"/>
    <property type="match status" value="1"/>
</dbReference>
<dbReference type="NCBIfam" id="TIGR00254">
    <property type="entry name" value="GGDEF"/>
    <property type="match status" value="1"/>
</dbReference>
<accession>A0AAC9ADY3</accession>
<evidence type="ECO:0000256" key="2">
    <source>
        <dbReference type="ARBA" id="ARBA00012528"/>
    </source>
</evidence>
<dbReference type="EMBL" id="CP013928">
    <property type="protein sequence ID" value="AMJ79897.1"/>
    <property type="molecule type" value="Genomic_DNA"/>
</dbReference>
<dbReference type="InterPro" id="IPR050469">
    <property type="entry name" value="Diguanylate_Cyclase"/>
</dbReference>
<comment type="catalytic activity">
    <reaction evidence="3">
        <text>2 GTP = 3',3'-c-di-GMP + 2 diphosphate</text>
        <dbReference type="Rhea" id="RHEA:24898"/>
        <dbReference type="ChEBI" id="CHEBI:33019"/>
        <dbReference type="ChEBI" id="CHEBI:37565"/>
        <dbReference type="ChEBI" id="CHEBI:58805"/>
        <dbReference type="EC" id="2.7.7.65"/>
    </reaction>
</comment>
<comment type="cofactor">
    <cofactor evidence="1">
        <name>Mg(2+)</name>
        <dbReference type="ChEBI" id="CHEBI:18420"/>
    </cofactor>
</comment>
<dbReference type="CDD" id="cd17546">
    <property type="entry name" value="REC_hyHK_CKI1_RcsC-like"/>
    <property type="match status" value="1"/>
</dbReference>
<dbReference type="PANTHER" id="PTHR45138:SF9">
    <property type="entry name" value="DIGUANYLATE CYCLASE DGCM-RELATED"/>
    <property type="match status" value="1"/>
</dbReference>
<dbReference type="PROSITE" id="PS50887">
    <property type="entry name" value="GGDEF"/>
    <property type="match status" value="1"/>
</dbReference>
<dbReference type="FunFam" id="3.30.70.270:FF:000001">
    <property type="entry name" value="Diguanylate cyclase domain protein"/>
    <property type="match status" value="1"/>
</dbReference>
<evidence type="ECO:0000256" key="3">
    <source>
        <dbReference type="ARBA" id="ARBA00034247"/>
    </source>
</evidence>
<dbReference type="InterPro" id="IPR001789">
    <property type="entry name" value="Sig_transdc_resp-reg_receiver"/>
</dbReference>
<dbReference type="GO" id="GO:0005886">
    <property type="term" value="C:plasma membrane"/>
    <property type="evidence" value="ECO:0007669"/>
    <property type="project" value="TreeGrafter"/>
</dbReference>
<dbReference type="GO" id="GO:1902201">
    <property type="term" value="P:negative regulation of bacterial-type flagellum-dependent cell motility"/>
    <property type="evidence" value="ECO:0007669"/>
    <property type="project" value="TreeGrafter"/>
</dbReference>
<dbReference type="InterPro" id="IPR029787">
    <property type="entry name" value="Nucleotide_cyclase"/>
</dbReference>
<dbReference type="InterPro" id="IPR043128">
    <property type="entry name" value="Rev_trsase/Diguanyl_cyclase"/>
</dbReference>
<evidence type="ECO:0000256" key="4">
    <source>
        <dbReference type="PROSITE-ProRule" id="PRU00169"/>
    </source>
</evidence>
<dbReference type="PROSITE" id="PS50110">
    <property type="entry name" value="RESPONSE_REGULATORY"/>
    <property type="match status" value="1"/>
</dbReference>
<dbReference type="Gene3D" id="3.30.70.270">
    <property type="match status" value="1"/>
</dbReference>
<dbReference type="InterPro" id="IPR000160">
    <property type="entry name" value="GGDEF_dom"/>
</dbReference>